<dbReference type="AlphaFoldDB" id="A0A914ZMC7"/>
<dbReference type="Proteomes" id="UP000887569">
    <property type="component" value="Unplaced"/>
</dbReference>
<evidence type="ECO:0000313" key="1">
    <source>
        <dbReference type="Proteomes" id="UP000887569"/>
    </source>
</evidence>
<accession>A0A914ZMC7</accession>
<proteinExistence type="predicted"/>
<protein>
    <submittedName>
        <fullName evidence="2">Ovule protein</fullName>
    </submittedName>
</protein>
<reference evidence="2" key="1">
    <citation type="submission" date="2022-11" db="UniProtKB">
        <authorList>
            <consortium name="WormBaseParasite"/>
        </authorList>
    </citation>
    <scope>IDENTIFICATION</scope>
</reference>
<organism evidence="1 2">
    <name type="scientific">Parascaris univalens</name>
    <name type="common">Nematode worm</name>
    <dbReference type="NCBI Taxonomy" id="6257"/>
    <lineage>
        <taxon>Eukaryota</taxon>
        <taxon>Metazoa</taxon>
        <taxon>Ecdysozoa</taxon>
        <taxon>Nematoda</taxon>
        <taxon>Chromadorea</taxon>
        <taxon>Rhabditida</taxon>
        <taxon>Spirurina</taxon>
        <taxon>Ascaridomorpha</taxon>
        <taxon>Ascaridoidea</taxon>
        <taxon>Ascarididae</taxon>
        <taxon>Parascaris</taxon>
    </lineage>
</organism>
<keyword evidence="1" id="KW-1185">Reference proteome</keyword>
<name>A0A914ZMC7_PARUN</name>
<evidence type="ECO:0000313" key="2">
    <source>
        <dbReference type="WBParaSite" id="PgB08_g093_t01"/>
    </source>
</evidence>
<sequence>MEARARVSSSLWTFAEAPVHLKKISFAVSSTRWKKKYSSRSISASVDY</sequence>
<dbReference type="WBParaSite" id="PgB08_g093_t01">
    <property type="protein sequence ID" value="PgB08_g093_t01"/>
    <property type="gene ID" value="PgB08_g093"/>
</dbReference>